<dbReference type="EMBL" id="KI546166">
    <property type="protein sequence ID" value="EST42180.1"/>
    <property type="molecule type" value="Genomic_DNA"/>
</dbReference>
<reference evidence="4" key="2">
    <citation type="submission" date="2020-12" db="EMBL/GenBank/DDBJ databases">
        <title>New Spironucleus salmonicida genome in near-complete chromosomes.</title>
        <authorList>
            <person name="Xu F."/>
            <person name="Kurt Z."/>
            <person name="Jimenez-Gonzalez A."/>
            <person name="Astvaldsson A."/>
            <person name="Andersson J.O."/>
            <person name="Svard S.G."/>
        </authorList>
    </citation>
    <scope>NUCLEOTIDE SEQUENCE</scope>
    <source>
        <strain evidence="4">ATCC 50377</strain>
    </source>
</reference>
<evidence type="ECO:0000256" key="1">
    <source>
        <dbReference type="SAM" id="MobiDB-lite"/>
    </source>
</evidence>
<reference evidence="3 4" key="1">
    <citation type="journal article" date="2014" name="PLoS Genet.">
        <title>The Genome of Spironucleus salmonicida Highlights a Fish Pathogen Adapted to Fluctuating Environments.</title>
        <authorList>
            <person name="Xu F."/>
            <person name="Jerlstrom-Hultqvist J."/>
            <person name="Einarsson E."/>
            <person name="Astvaldsson A."/>
            <person name="Svard S.G."/>
            <person name="Andersson J.O."/>
        </authorList>
    </citation>
    <scope>NUCLEOTIDE SEQUENCE</scope>
    <source>
        <strain evidence="4">ATCC 50377</strain>
    </source>
</reference>
<dbReference type="VEuPathDB" id="GiardiaDB:SS50377_22326"/>
<gene>
    <name evidence="3" type="ORF">SS50377_18486</name>
    <name evidence="4" type="ORF">SS50377_22326</name>
</gene>
<evidence type="ECO:0000313" key="5">
    <source>
        <dbReference type="Proteomes" id="UP000018208"/>
    </source>
</evidence>
<dbReference type="SUPFAM" id="SSF56112">
    <property type="entry name" value="Protein kinase-like (PK-like)"/>
    <property type="match status" value="1"/>
</dbReference>
<sequence length="1191" mass="136980">MTYRVILGQGTTVMASAEIDMQFHYITQTTYEVFNIPMTQRLSQTQLAFIPSYEPPKKPLNPKVRSINNTLHLGAITTAKFINQVLYIATSKGNIMEVDPRTQFILDVTKMTDESIRDFLISDHGNLTVCTANSVLVLTDQKDIIDVPITEPLRLYPSSKVPIQDNQDQLPFSQICLVQTATHIGQLDVVEGQLTLKGLFENTFYDAVDLPQLGFIIAINAHKRLSAYGYNGKCYGKCDLAFKPRKMIFLQSGAILIYTYCDRLVQVFMRVQENGKKCVFVPNSLSTPRIQSCISTSCPQEVHEYLEQVFEQQRPDANLFLGNSFICVARAHSAAVVDFAAYFVQVSENEGLKDLVPKQNQQENAYQYYMQQYKNADISIQHEALQLAVKITKDKYQPHTELINQCKNKLNQTLKLYEEVYPDIIPDSALQSDKFQQIIDETLAYMQDMENDSCNYVIKEFPKEIKKPEDVNIRAFNLSVDVLSKYVEKYDENDYMDARKQQLEVIYAQLQDKSSKFIEQSTKYIQYQVPIEAVQEEVVVEEETQNQSTKKKLAARPVKPIVDEEPKLLTYITEKVDEKTQEFVNSYADACWDIIQQTRAANLKARLYTINEGLKQFFPKLDQFDFHFNKTVESIFRMDATVILQKQLTQEIQQNQRQKTQNEIDKLRKQSDEEQNQNIQFKSETSELIDPSVADSMISENKSLVPKFSKVDPLKIPKMALKQQEKELDIEEDVKDNEDSFEKAILDVETENKDIVHKKRISRKVRQQIKENEGKFIDMFNINSDTDPVISEQQFIHIVRSAMLARQAVYSTTVRQKHLQVFDTAIDDANSLIHLYLPECAVVEKRFVLLPTDKIAKSSWESLLLAYDLRLHQFCSAKQLPSNLSGRQFIRNFRAINHQGLLSYLGYGFSSFNSFYIFTQAAPEFTLLDVLQNKVKPFKTEEDVKKFIYKLLQTVDFLNSGEIKLLHRDLRPSQIWLDMSGEEPCPKIYHIGFMQTVLAKEQAELDMFFAAPEVMCGGVTPQSDVWSIGTLAFKLLEQLVGVKAQLFQQGTFSDDQPRDIPQGYNAQLMNNAWVLAQMIEHAKDVQEISKNRIIVVKDNFKDILLKEVKISGENQKSFMPAFGILPWDAETKGVPREPKNNALAKLYKKVDGDALDFIQKCWCIQPSKRDVSRVKLQHKWFASLNTEIAKK</sequence>
<dbReference type="Gene3D" id="1.10.510.10">
    <property type="entry name" value="Transferase(Phosphotransferase) domain 1"/>
    <property type="match status" value="1"/>
</dbReference>
<dbReference type="InterPro" id="IPR011009">
    <property type="entry name" value="Kinase-like_dom_sf"/>
</dbReference>
<feature type="region of interest" description="Disordered" evidence="1">
    <location>
        <begin position="653"/>
        <end position="679"/>
    </location>
</feature>
<dbReference type="GO" id="GO:0005524">
    <property type="term" value="F:ATP binding"/>
    <property type="evidence" value="ECO:0007669"/>
    <property type="project" value="InterPro"/>
</dbReference>
<evidence type="ECO:0000259" key="2">
    <source>
        <dbReference type="PROSITE" id="PS50011"/>
    </source>
</evidence>
<dbReference type="Pfam" id="PF00069">
    <property type="entry name" value="Pkinase"/>
    <property type="match status" value="1"/>
</dbReference>
<proteinExistence type="predicted"/>
<dbReference type="PANTHER" id="PTHR44167:SF24">
    <property type="entry name" value="SERINE_THREONINE-PROTEIN KINASE CHK2"/>
    <property type="match status" value="1"/>
</dbReference>
<dbReference type="InterPro" id="IPR000719">
    <property type="entry name" value="Prot_kinase_dom"/>
</dbReference>
<protein>
    <submittedName>
        <fullName evidence="3">Kinase</fullName>
    </submittedName>
</protein>
<feature type="compositionally biased region" description="Basic and acidic residues" evidence="1">
    <location>
        <begin position="660"/>
        <end position="672"/>
    </location>
</feature>
<name>V6LCH9_9EUKA</name>
<keyword evidence="3" id="KW-0808">Transferase</keyword>
<evidence type="ECO:0000313" key="4">
    <source>
        <dbReference type="EMBL" id="KAH0574711.1"/>
    </source>
</evidence>
<dbReference type="OrthoDB" id="10251829at2759"/>
<organism evidence="3">
    <name type="scientific">Spironucleus salmonicida</name>
    <dbReference type="NCBI Taxonomy" id="348837"/>
    <lineage>
        <taxon>Eukaryota</taxon>
        <taxon>Metamonada</taxon>
        <taxon>Diplomonadida</taxon>
        <taxon>Hexamitidae</taxon>
        <taxon>Hexamitinae</taxon>
        <taxon>Spironucleus</taxon>
    </lineage>
</organism>
<feature type="domain" description="Protein kinase" evidence="2">
    <location>
        <begin position="849"/>
        <end position="1181"/>
    </location>
</feature>
<dbReference type="GO" id="GO:0004672">
    <property type="term" value="F:protein kinase activity"/>
    <property type="evidence" value="ECO:0007669"/>
    <property type="project" value="InterPro"/>
</dbReference>
<dbReference type="Proteomes" id="UP000018208">
    <property type="component" value="Unassembled WGS sequence"/>
</dbReference>
<dbReference type="PANTHER" id="PTHR44167">
    <property type="entry name" value="OVARIAN-SPECIFIC SERINE/THREONINE-PROTEIN KINASE LOK-RELATED"/>
    <property type="match status" value="1"/>
</dbReference>
<dbReference type="AlphaFoldDB" id="V6LCH9"/>
<evidence type="ECO:0000313" key="3">
    <source>
        <dbReference type="EMBL" id="EST42180.1"/>
    </source>
</evidence>
<dbReference type="SMART" id="SM00220">
    <property type="entry name" value="S_TKc"/>
    <property type="match status" value="1"/>
</dbReference>
<dbReference type="PROSITE" id="PS50011">
    <property type="entry name" value="PROTEIN_KINASE_DOM"/>
    <property type="match status" value="1"/>
</dbReference>
<keyword evidence="3" id="KW-0418">Kinase</keyword>
<accession>V6LCH9</accession>
<dbReference type="EMBL" id="AUWU02000003">
    <property type="protein sequence ID" value="KAH0574711.1"/>
    <property type="molecule type" value="Genomic_DNA"/>
</dbReference>
<keyword evidence="5" id="KW-1185">Reference proteome</keyword>